<dbReference type="KEGG" id="pcot:PCOAH_00049280"/>
<sequence length="676" mass="78395">MNALILVGGYGTRLRPLTLTTPKPLISFCNKPILEHQIFNLARCGIREIILAIAYKPTHITNFVDDLEKKYNVKIIYSIEEEPLGTGGPIKLAEKYLSKYDDFFVFNSDIICSFPLLEMMSFHKQSNAPLTILVKEVEDPRAFGVVITEENRITKFEEKPQVPKSSLINAGIYIMNREILNRIPMRNTSLEKEIFPQLAKENMLYFYVLNKFWADIGKPMDFLKGQALYLEDMKENKEREIEGKGKIAKETTTAKVTETKPITEESILRDHFLIRYGIADKENGAKSGSKKNLFITFEDINELEEFTHRKSHLFDEILVHTKVEGNVLISSKTIIEKNCVLGDNVVLGENVTIGEGCRIKNSCVMSNSTVSSYSYIENSIIGSKSRVGSWSRIEGLCVLGENVILKPEIFVNNAFILPFKEDYLEGYNKYLKYDNCILVEHEEEESKSAKGENCVKDKNIVRVIQEIRKNLRSNVLYKNDRKNVLFNEPLYNMFPLKCLKDKKVDKISYVCRVTNEEDATVCLKKIHDIVSKMYVKNMLIEKDFLEDLLSVFMELCRQVSVTCFQRGSLLRQLFNYNTMLLFHYQKLVRSSLAFNLKKEIKRRHTMSELRKEIERKKEAINSLKSEILDTDQLIGEERKNAEREISEVNIIYQNKIDKLKKNNQRKRDEFTRLLQL</sequence>
<dbReference type="InterPro" id="IPR029044">
    <property type="entry name" value="Nucleotide-diphossugar_trans"/>
</dbReference>
<comment type="similarity">
    <text evidence="2">Belongs to the transferase hexapeptide repeat family.</text>
</comment>
<keyword evidence="7" id="KW-0342">GTP-binding</keyword>
<evidence type="ECO:0000256" key="3">
    <source>
        <dbReference type="ARBA" id="ARBA00012387"/>
    </source>
</evidence>
<keyword evidence="4" id="KW-0808">Transferase</keyword>
<dbReference type="CDD" id="cd06425">
    <property type="entry name" value="M1P_guanylylT_B_like_N"/>
    <property type="match status" value="1"/>
</dbReference>
<evidence type="ECO:0000259" key="10">
    <source>
        <dbReference type="Pfam" id="PF25087"/>
    </source>
</evidence>
<evidence type="ECO:0000256" key="8">
    <source>
        <dbReference type="SAM" id="Coils"/>
    </source>
</evidence>
<dbReference type="SUPFAM" id="SSF53448">
    <property type="entry name" value="Nucleotide-diphospho-sugar transferases"/>
    <property type="match status" value="1"/>
</dbReference>
<dbReference type="GO" id="GO:0009298">
    <property type="term" value="P:GDP-mannose biosynthetic process"/>
    <property type="evidence" value="ECO:0007669"/>
    <property type="project" value="UniProtKB-UniPathway"/>
</dbReference>
<dbReference type="Pfam" id="PF10211">
    <property type="entry name" value="Ax_dynein_light"/>
    <property type="match status" value="1"/>
</dbReference>
<feature type="domain" description="Mannose-1-phosphate guanyltransferase C-terminal" evidence="10">
    <location>
        <begin position="324"/>
        <end position="421"/>
    </location>
</feature>
<protein>
    <recommendedName>
        <fullName evidence="3">mannose-1-phosphate guanylyltransferase</fullName>
        <ecNumber evidence="3">2.7.7.13</ecNumber>
    </recommendedName>
</protein>
<dbReference type="Proteomes" id="UP000092716">
    <property type="component" value="Chromosome 13"/>
</dbReference>
<dbReference type="InterPro" id="IPR005835">
    <property type="entry name" value="NTP_transferase_dom"/>
</dbReference>
<dbReference type="EMBL" id="CP016251">
    <property type="protein sequence ID" value="ANQ10439.1"/>
    <property type="molecule type" value="Genomic_DNA"/>
</dbReference>
<dbReference type="Pfam" id="PF25087">
    <property type="entry name" value="GMPPB_C"/>
    <property type="match status" value="1"/>
</dbReference>
<organism evidence="11 12">
    <name type="scientific">Plasmodium coatneyi</name>
    <dbReference type="NCBI Taxonomy" id="208452"/>
    <lineage>
        <taxon>Eukaryota</taxon>
        <taxon>Sar</taxon>
        <taxon>Alveolata</taxon>
        <taxon>Apicomplexa</taxon>
        <taxon>Aconoidasida</taxon>
        <taxon>Haemosporida</taxon>
        <taxon>Plasmodiidae</taxon>
        <taxon>Plasmodium</taxon>
    </lineage>
</organism>
<dbReference type="EC" id="2.7.7.13" evidence="3"/>
<proteinExistence type="inferred from homology"/>
<dbReference type="GO" id="GO:0004475">
    <property type="term" value="F:mannose-1-phosphate guanylyltransferase (GTP) activity"/>
    <property type="evidence" value="ECO:0007669"/>
    <property type="project" value="UniProtKB-EC"/>
</dbReference>
<evidence type="ECO:0000313" key="12">
    <source>
        <dbReference type="Proteomes" id="UP000092716"/>
    </source>
</evidence>
<evidence type="ECO:0000256" key="7">
    <source>
        <dbReference type="ARBA" id="ARBA00023134"/>
    </source>
</evidence>
<dbReference type="OrthoDB" id="1733332at2759"/>
<evidence type="ECO:0000256" key="1">
    <source>
        <dbReference type="ARBA" id="ARBA00004823"/>
    </source>
</evidence>
<gene>
    <name evidence="11" type="ORF">PCOAH_00049280</name>
</gene>
<dbReference type="PANTHER" id="PTHR22572">
    <property type="entry name" value="SUGAR-1-PHOSPHATE GUANYL TRANSFERASE"/>
    <property type="match status" value="1"/>
</dbReference>
<dbReference type="UniPathway" id="UPA00126">
    <property type="reaction ID" value="UER00930"/>
</dbReference>
<dbReference type="InterPro" id="IPR056729">
    <property type="entry name" value="GMPPB_C"/>
</dbReference>
<dbReference type="AlphaFoldDB" id="A0A1B1E6P8"/>
<name>A0A1B1E6P8_9APIC</name>
<feature type="domain" description="Nucleotidyl transferase" evidence="9">
    <location>
        <begin position="3"/>
        <end position="230"/>
    </location>
</feature>
<reference evidence="12" key="1">
    <citation type="submission" date="2016-06" db="EMBL/GenBank/DDBJ databases">
        <title>First high quality genome sequence of Plasmodium coatneyi using continuous long reads from single molecule, real-time sequencing.</title>
        <authorList>
            <person name="Chien J.-T."/>
            <person name="Pakala S.B."/>
            <person name="Geraldo J.A."/>
            <person name="Lapp S.A."/>
            <person name="Barnwell J.W."/>
            <person name="Kissinger J.C."/>
            <person name="Galinski M.R."/>
            <person name="Humphrey J.C."/>
        </authorList>
    </citation>
    <scope>NUCLEOTIDE SEQUENCE [LARGE SCALE GENOMIC DNA]</scope>
    <source>
        <strain evidence="12">Hackeri</strain>
    </source>
</reference>
<keyword evidence="5" id="KW-0547">Nucleotide-binding</keyword>
<dbReference type="GO" id="GO:0005525">
    <property type="term" value="F:GTP binding"/>
    <property type="evidence" value="ECO:0007669"/>
    <property type="project" value="UniProtKB-KW"/>
</dbReference>
<dbReference type="InterPro" id="IPR045233">
    <property type="entry name" value="GMPPB_N"/>
</dbReference>
<dbReference type="InterPro" id="IPR019347">
    <property type="entry name" value="Axonemal_dynein_light_chain"/>
</dbReference>
<keyword evidence="6 8" id="KW-0175">Coiled coil</keyword>
<dbReference type="Gene3D" id="2.160.10.10">
    <property type="entry name" value="Hexapeptide repeat proteins"/>
    <property type="match status" value="1"/>
</dbReference>
<evidence type="ECO:0000259" key="9">
    <source>
        <dbReference type="Pfam" id="PF00483"/>
    </source>
</evidence>
<accession>A0A1B1E6P8</accession>
<dbReference type="Pfam" id="PF00483">
    <property type="entry name" value="NTP_transferase"/>
    <property type="match status" value="1"/>
</dbReference>
<evidence type="ECO:0000256" key="5">
    <source>
        <dbReference type="ARBA" id="ARBA00022741"/>
    </source>
</evidence>
<evidence type="ECO:0000256" key="6">
    <source>
        <dbReference type="ARBA" id="ARBA00023054"/>
    </source>
</evidence>
<dbReference type="GO" id="GO:0005737">
    <property type="term" value="C:cytoplasm"/>
    <property type="evidence" value="ECO:0007669"/>
    <property type="project" value="UniProtKB-ARBA"/>
</dbReference>
<dbReference type="RefSeq" id="XP_019917134.1">
    <property type="nucleotide sequence ID" value="XM_020061711.1"/>
</dbReference>
<evidence type="ECO:0000313" key="11">
    <source>
        <dbReference type="EMBL" id="ANQ10439.1"/>
    </source>
</evidence>
<feature type="coiled-coil region" evidence="8">
    <location>
        <begin position="606"/>
        <end position="676"/>
    </location>
</feature>
<dbReference type="FunFam" id="3.90.550.10:FF:000013">
    <property type="entry name" value="mannose-1-phosphate guanyltransferase beta"/>
    <property type="match status" value="1"/>
</dbReference>
<dbReference type="Gene3D" id="3.90.550.10">
    <property type="entry name" value="Spore Coat Polysaccharide Biosynthesis Protein SpsA, Chain A"/>
    <property type="match status" value="1"/>
</dbReference>
<comment type="pathway">
    <text evidence="1">Nucleotide-sugar biosynthesis; GDP-alpha-D-mannose biosynthesis; GDP-alpha-D-mannose from alpha-D-mannose 1-phosphate (GTP route): step 1/1.</text>
</comment>
<dbReference type="VEuPathDB" id="PlasmoDB:PCOAH_00049280"/>
<evidence type="ECO:0000256" key="2">
    <source>
        <dbReference type="ARBA" id="ARBA00007274"/>
    </source>
</evidence>
<keyword evidence="12" id="KW-1185">Reference proteome</keyword>
<dbReference type="GeneID" id="30911659"/>
<dbReference type="InterPro" id="IPR050486">
    <property type="entry name" value="Mannose-1P_guanyltransferase"/>
</dbReference>
<evidence type="ECO:0000256" key="4">
    <source>
        <dbReference type="ARBA" id="ARBA00022679"/>
    </source>
</evidence>